<dbReference type="CDD" id="cd04765">
    <property type="entry name" value="HTH_MlrA-like_sg2"/>
    <property type="match status" value="1"/>
</dbReference>
<dbReference type="InterPro" id="IPR009061">
    <property type="entry name" value="DNA-bd_dom_put_sf"/>
</dbReference>
<dbReference type="GO" id="GO:0003677">
    <property type="term" value="F:DNA binding"/>
    <property type="evidence" value="ECO:0007669"/>
    <property type="project" value="InterPro"/>
</dbReference>
<feature type="domain" description="HTH merR-type" evidence="2">
    <location>
        <begin position="10"/>
        <end position="78"/>
    </location>
</feature>
<dbReference type="SUPFAM" id="SSF46955">
    <property type="entry name" value="Putative DNA-binding domain"/>
    <property type="match status" value="1"/>
</dbReference>
<accession>A0A1M6A8H0</accession>
<gene>
    <name evidence="3" type="ORF">SAMN04488012_10131</name>
</gene>
<dbReference type="InterPro" id="IPR000551">
    <property type="entry name" value="MerR-type_HTH_dom"/>
</dbReference>
<dbReference type="EMBL" id="FQZA01000001">
    <property type="protein sequence ID" value="SHI32765.1"/>
    <property type="molecule type" value="Genomic_DNA"/>
</dbReference>
<dbReference type="Proteomes" id="UP000184040">
    <property type="component" value="Unassembled WGS sequence"/>
</dbReference>
<reference evidence="3 4" key="1">
    <citation type="submission" date="2016-11" db="EMBL/GenBank/DDBJ databases">
        <authorList>
            <person name="Jaros S."/>
            <person name="Januszkiewicz K."/>
            <person name="Wedrychowicz H."/>
        </authorList>
    </citation>
    <scope>NUCLEOTIDE SEQUENCE [LARGE SCALE GENOMIC DNA]</scope>
    <source>
        <strain evidence="3 4">DSM 26892</strain>
    </source>
</reference>
<dbReference type="SMART" id="SM00422">
    <property type="entry name" value="HTH_MERR"/>
    <property type="match status" value="1"/>
</dbReference>
<feature type="region of interest" description="Disordered" evidence="1">
    <location>
        <begin position="87"/>
        <end position="241"/>
    </location>
</feature>
<organism evidence="3 4">
    <name type="scientific">Palleronia salina</name>
    <dbReference type="NCBI Taxonomy" id="313368"/>
    <lineage>
        <taxon>Bacteria</taxon>
        <taxon>Pseudomonadati</taxon>
        <taxon>Pseudomonadota</taxon>
        <taxon>Alphaproteobacteria</taxon>
        <taxon>Rhodobacterales</taxon>
        <taxon>Roseobacteraceae</taxon>
        <taxon>Palleronia</taxon>
    </lineage>
</organism>
<feature type="compositionally biased region" description="Acidic residues" evidence="1">
    <location>
        <begin position="183"/>
        <end position="215"/>
    </location>
</feature>
<dbReference type="Gene3D" id="1.10.1660.10">
    <property type="match status" value="1"/>
</dbReference>
<evidence type="ECO:0000256" key="1">
    <source>
        <dbReference type="SAM" id="MobiDB-lite"/>
    </source>
</evidence>
<name>A0A1M6A8H0_9RHOB</name>
<sequence length="288" mass="30542">MAKSPDAFRTISEVAEWLDVPTHVLRFWESRFTQVKPVKRAGGRRYYRPADMELLGGIKQLLHEDGLTIRGVQKLLREEGVRHVAALSPPLETDPALQDGGTSNVVPLQRAGSPAQDPDAALSRWPFVDDEAPGTPEGDAQESGQAADTPAAAQGDMFAAGVNENPPAPQDDAAPGDTREADAPESEAVDTADAAPEEPSDEAASDEAPAEDTVVEESAGSSAPEAPDRTPLPQPDELDEQAISVEVTAALSGLARLTVAQKRRHADALSHALDRAQSLKRAMDRADA</sequence>
<evidence type="ECO:0000313" key="3">
    <source>
        <dbReference type="EMBL" id="SHI32765.1"/>
    </source>
</evidence>
<dbReference type="AlphaFoldDB" id="A0A1M6A8H0"/>
<keyword evidence="4" id="KW-1185">Reference proteome</keyword>
<evidence type="ECO:0000313" key="4">
    <source>
        <dbReference type="Proteomes" id="UP000184040"/>
    </source>
</evidence>
<dbReference type="GO" id="GO:0006355">
    <property type="term" value="P:regulation of DNA-templated transcription"/>
    <property type="evidence" value="ECO:0007669"/>
    <property type="project" value="InterPro"/>
</dbReference>
<dbReference type="Pfam" id="PF13411">
    <property type="entry name" value="MerR_1"/>
    <property type="match status" value="1"/>
</dbReference>
<evidence type="ECO:0000259" key="2">
    <source>
        <dbReference type="PROSITE" id="PS50937"/>
    </source>
</evidence>
<proteinExistence type="predicted"/>
<dbReference type="PROSITE" id="PS50937">
    <property type="entry name" value="HTH_MERR_2"/>
    <property type="match status" value="1"/>
</dbReference>
<protein>
    <submittedName>
        <fullName evidence="3">MerR HTH family regulatory protein</fullName>
    </submittedName>
</protein>
<dbReference type="STRING" id="313368.SAMN04488012_10131"/>
<dbReference type="RefSeq" id="WP_073125275.1">
    <property type="nucleotide sequence ID" value="NZ_FQZA01000001.1"/>
</dbReference>